<organism evidence="2 3">
    <name type="scientific">Croceibacterium mercuriale</name>
    <dbReference type="NCBI Taxonomy" id="1572751"/>
    <lineage>
        <taxon>Bacteria</taxon>
        <taxon>Pseudomonadati</taxon>
        <taxon>Pseudomonadota</taxon>
        <taxon>Alphaproteobacteria</taxon>
        <taxon>Sphingomonadales</taxon>
        <taxon>Erythrobacteraceae</taxon>
        <taxon>Croceibacterium</taxon>
    </lineage>
</organism>
<dbReference type="GO" id="GO:0006313">
    <property type="term" value="P:DNA transposition"/>
    <property type="evidence" value="ECO:0007669"/>
    <property type="project" value="InterPro"/>
</dbReference>
<dbReference type="InterPro" id="IPR002514">
    <property type="entry name" value="Transposase_8"/>
</dbReference>
<dbReference type="STRING" id="1572751.PK98_14160"/>
<dbReference type="AlphaFoldDB" id="A0A0B2BY97"/>
<proteinExistence type="predicted"/>
<dbReference type="GO" id="GO:0004803">
    <property type="term" value="F:transposase activity"/>
    <property type="evidence" value="ECO:0007669"/>
    <property type="project" value="InterPro"/>
</dbReference>
<comment type="caution">
    <text evidence="2">The sequence shown here is derived from an EMBL/GenBank/DDBJ whole genome shotgun (WGS) entry which is preliminary data.</text>
</comment>
<dbReference type="EMBL" id="JTDN01000002">
    <property type="protein sequence ID" value="KHL24982.1"/>
    <property type="molecule type" value="Genomic_DNA"/>
</dbReference>
<keyword evidence="3" id="KW-1185">Reference proteome</keyword>
<evidence type="ECO:0000313" key="2">
    <source>
        <dbReference type="EMBL" id="KHL24982.1"/>
    </source>
</evidence>
<accession>A0A0B2BY97</accession>
<dbReference type="RefSeq" id="WP_039097452.1">
    <property type="nucleotide sequence ID" value="NZ_JTDN01000002.1"/>
</dbReference>
<dbReference type="InterPro" id="IPR010921">
    <property type="entry name" value="Trp_repressor/repl_initiator"/>
</dbReference>
<sequence>MSHMEVITRVERRRRYSDEEREAVLAQCDAPGATIVGVSRRLGISASLIHGWRKTRREAQRIASEPLQFIPYGVVTHAASTEPDMTSAQATPAKPSSPAALPEDLIRPHPGARPGGIDIDLASGVRLSVDSYVNEKALARVLRALRDVA</sequence>
<name>A0A0B2BY97_9SPHN</name>
<protein>
    <submittedName>
        <fullName evidence="2">Transposase</fullName>
    </submittedName>
</protein>
<dbReference type="Pfam" id="PF01527">
    <property type="entry name" value="HTH_Tnp_1"/>
    <property type="match status" value="1"/>
</dbReference>
<evidence type="ECO:0000256" key="1">
    <source>
        <dbReference type="SAM" id="MobiDB-lite"/>
    </source>
</evidence>
<dbReference type="NCBIfam" id="NF047595">
    <property type="entry name" value="IS66_ISRel24_TnpA"/>
    <property type="match status" value="1"/>
</dbReference>
<dbReference type="OrthoDB" id="8080802at2"/>
<evidence type="ECO:0000313" key="3">
    <source>
        <dbReference type="Proteomes" id="UP000030988"/>
    </source>
</evidence>
<gene>
    <name evidence="2" type="ORF">PK98_14160</name>
</gene>
<dbReference type="SUPFAM" id="SSF48295">
    <property type="entry name" value="TrpR-like"/>
    <property type="match status" value="1"/>
</dbReference>
<reference evidence="2 3" key="1">
    <citation type="submission" date="2014-11" db="EMBL/GenBank/DDBJ databases">
        <title>Draft genome sequence of Kirrobacter mercurialis.</title>
        <authorList>
            <person name="Coil D.A."/>
            <person name="Eisen J.A."/>
        </authorList>
    </citation>
    <scope>NUCLEOTIDE SEQUENCE [LARGE SCALE GENOMIC DNA]</scope>
    <source>
        <strain evidence="2 3">Coronado</strain>
    </source>
</reference>
<dbReference type="GO" id="GO:0043565">
    <property type="term" value="F:sequence-specific DNA binding"/>
    <property type="evidence" value="ECO:0007669"/>
    <property type="project" value="InterPro"/>
</dbReference>
<feature type="region of interest" description="Disordered" evidence="1">
    <location>
        <begin position="80"/>
        <end position="109"/>
    </location>
</feature>
<dbReference type="Proteomes" id="UP000030988">
    <property type="component" value="Unassembled WGS sequence"/>
</dbReference>